<dbReference type="PANTHER" id="PTHR43248">
    <property type="entry name" value="2-SUCCINYL-6-HYDROXY-2,4-CYCLOHEXADIENE-1-CARBOXYLATE SYNTHASE"/>
    <property type="match status" value="1"/>
</dbReference>
<evidence type="ECO:0000313" key="8">
    <source>
        <dbReference type="Proteomes" id="UP000199515"/>
    </source>
</evidence>
<feature type="domain" description="AB hydrolase-1" evidence="5">
    <location>
        <begin position="74"/>
        <end position="266"/>
    </location>
</feature>
<evidence type="ECO:0000256" key="4">
    <source>
        <dbReference type="SAM" id="SignalP"/>
    </source>
</evidence>
<feature type="chain" id="PRO_5011433350" evidence="4">
    <location>
        <begin position="25"/>
        <end position="483"/>
    </location>
</feature>
<dbReference type="InterPro" id="IPR013595">
    <property type="entry name" value="Pept_S33_TAP-like_C"/>
</dbReference>
<dbReference type="STRING" id="589385.SAMN05421504_102345"/>
<evidence type="ECO:0000256" key="1">
    <source>
        <dbReference type="ARBA" id="ARBA00010088"/>
    </source>
</evidence>
<dbReference type="PANTHER" id="PTHR43248:SF29">
    <property type="entry name" value="TRIPEPTIDYL AMINOPEPTIDASE"/>
    <property type="match status" value="1"/>
</dbReference>
<evidence type="ECO:0000259" key="5">
    <source>
        <dbReference type="Pfam" id="PF00561"/>
    </source>
</evidence>
<organism evidence="7 8">
    <name type="scientific">Amycolatopsis xylanica</name>
    <dbReference type="NCBI Taxonomy" id="589385"/>
    <lineage>
        <taxon>Bacteria</taxon>
        <taxon>Bacillati</taxon>
        <taxon>Actinomycetota</taxon>
        <taxon>Actinomycetes</taxon>
        <taxon>Pseudonocardiales</taxon>
        <taxon>Pseudonocardiaceae</taxon>
        <taxon>Amycolatopsis</taxon>
    </lineage>
</organism>
<dbReference type="GO" id="GO:0016787">
    <property type="term" value="F:hydrolase activity"/>
    <property type="evidence" value="ECO:0007669"/>
    <property type="project" value="UniProtKB-KW"/>
</dbReference>
<feature type="signal peptide" evidence="4">
    <location>
        <begin position="1"/>
        <end position="24"/>
    </location>
</feature>
<dbReference type="Pfam" id="PF08386">
    <property type="entry name" value="Abhydrolase_4"/>
    <property type="match status" value="1"/>
</dbReference>
<dbReference type="InterPro" id="IPR000073">
    <property type="entry name" value="AB_hydrolase_1"/>
</dbReference>
<dbReference type="EMBL" id="FNON01000002">
    <property type="protein sequence ID" value="SDX11254.1"/>
    <property type="molecule type" value="Genomic_DNA"/>
</dbReference>
<dbReference type="SUPFAM" id="SSF53474">
    <property type="entry name" value="alpha/beta-Hydrolases"/>
    <property type="match status" value="1"/>
</dbReference>
<keyword evidence="3 7" id="KW-0378">Hydrolase</keyword>
<dbReference type="Gene3D" id="3.40.50.1820">
    <property type="entry name" value="alpha/beta hydrolase"/>
    <property type="match status" value="2"/>
</dbReference>
<dbReference type="InterPro" id="IPR051601">
    <property type="entry name" value="Serine_prot/Carboxylest_S33"/>
</dbReference>
<name>A0A1H2Z2Y3_9PSEU</name>
<dbReference type="Pfam" id="PF00561">
    <property type="entry name" value="Abhydrolase_1"/>
    <property type="match status" value="1"/>
</dbReference>
<keyword evidence="8" id="KW-1185">Reference proteome</keyword>
<dbReference type="Proteomes" id="UP000199515">
    <property type="component" value="Unassembled WGS sequence"/>
</dbReference>
<reference evidence="7 8" key="1">
    <citation type="submission" date="2016-10" db="EMBL/GenBank/DDBJ databases">
        <authorList>
            <person name="de Groot N.N."/>
        </authorList>
    </citation>
    <scope>NUCLEOTIDE SEQUENCE [LARGE SCALE GENOMIC DNA]</scope>
    <source>
        <strain evidence="7 8">CPCC 202699</strain>
    </source>
</reference>
<gene>
    <name evidence="7" type="ORF">SAMN05421504_102345</name>
</gene>
<sequence>MFLRRCLAVLTALLVLTSGLPAWAATTTSWTDCGDGFECATLQVPRDYRNPALGTIPLAVNRHRATDHAHRVGALLVNPGGPGGSGLRFAKRLLPRFPELAARFDVVGFDPRGVGASGQVRCLTDEETRRGFEDARPLTFDRGQAFAAQFNAACQARSGDMLPYIGTESVARDMDQIRVALGEEKFNYFGVSFGTFIGTVYANLFPKRIRVMALDGAYDPEAYANRPYSYDFWQYVEIEGALNRMLDWCARDASCPFGDGDPHGAFDRLVRSLDRDPVRDPDGKVLANGSVLAYSMIFELNGGTSAWRTLAAQLQEAARSRTGDLLLPLSDSSSFFAANVAVECADRVYPAGRFELRARLALAAAVGPRLGPIAAYGPPGYDHSHANACQRWTAQRASRYPGPWNAPGSAPILVVGTTGDPDTPYRDAVTLARTLDNARLLTFVGEGHSGQGHSACARAAITAYLVNRTLPAPGTRCTDNPTP</sequence>
<evidence type="ECO:0000256" key="3">
    <source>
        <dbReference type="ARBA" id="ARBA00022801"/>
    </source>
</evidence>
<evidence type="ECO:0000259" key="6">
    <source>
        <dbReference type="Pfam" id="PF08386"/>
    </source>
</evidence>
<dbReference type="AlphaFoldDB" id="A0A1H2Z2Y3"/>
<evidence type="ECO:0000256" key="2">
    <source>
        <dbReference type="ARBA" id="ARBA00022729"/>
    </source>
</evidence>
<feature type="domain" description="Peptidase S33 tripeptidyl aminopeptidase-like C-terminal" evidence="6">
    <location>
        <begin position="385"/>
        <end position="477"/>
    </location>
</feature>
<keyword evidence="2 4" id="KW-0732">Signal</keyword>
<evidence type="ECO:0000313" key="7">
    <source>
        <dbReference type="EMBL" id="SDX11254.1"/>
    </source>
</evidence>
<dbReference type="InterPro" id="IPR029058">
    <property type="entry name" value="AB_hydrolase_fold"/>
</dbReference>
<comment type="similarity">
    <text evidence="1">Belongs to the peptidase S33 family.</text>
</comment>
<dbReference type="RefSeq" id="WP_176968554.1">
    <property type="nucleotide sequence ID" value="NZ_FNON01000002.1"/>
</dbReference>
<protein>
    <submittedName>
        <fullName evidence="7">Alpha/beta hydrolase fold</fullName>
    </submittedName>
</protein>
<accession>A0A1H2Z2Y3</accession>
<proteinExistence type="inferred from homology"/>